<keyword evidence="2" id="KW-0680">Restriction system</keyword>
<dbReference type="InterPro" id="IPR052021">
    <property type="entry name" value="Type-I_RS_S_subunit"/>
</dbReference>
<dbReference type="Proteomes" id="UP000182471">
    <property type="component" value="Unassembled WGS sequence"/>
</dbReference>
<dbReference type="InterPro" id="IPR000055">
    <property type="entry name" value="Restrct_endonuc_typeI_TRD"/>
</dbReference>
<dbReference type="GO" id="GO:0009307">
    <property type="term" value="P:DNA restriction-modification system"/>
    <property type="evidence" value="ECO:0007669"/>
    <property type="project" value="UniProtKB-KW"/>
</dbReference>
<dbReference type="InterPro" id="IPR044946">
    <property type="entry name" value="Restrct_endonuc_typeI_TRD_sf"/>
</dbReference>
<evidence type="ECO:0000256" key="1">
    <source>
        <dbReference type="ARBA" id="ARBA00010923"/>
    </source>
</evidence>
<dbReference type="AlphaFoldDB" id="A0A1H9TNC8"/>
<dbReference type="GO" id="GO:0003677">
    <property type="term" value="F:DNA binding"/>
    <property type="evidence" value="ECO:0007669"/>
    <property type="project" value="UniProtKB-KW"/>
</dbReference>
<evidence type="ECO:0000313" key="6">
    <source>
        <dbReference type="Proteomes" id="UP000182471"/>
    </source>
</evidence>
<keyword evidence="6" id="KW-1185">Reference proteome</keyword>
<dbReference type="EMBL" id="FOGW01000018">
    <property type="protein sequence ID" value="SER98666.1"/>
    <property type="molecule type" value="Genomic_DNA"/>
</dbReference>
<dbReference type="Gene3D" id="3.90.220.20">
    <property type="entry name" value="DNA methylase specificity domains"/>
    <property type="match status" value="1"/>
</dbReference>
<comment type="similarity">
    <text evidence="1">Belongs to the type-I restriction system S methylase family.</text>
</comment>
<evidence type="ECO:0000256" key="3">
    <source>
        <dbReference type="ARBA" id="ARBA00023125"/>
    </source>
</evidence>
<evidence type="ECO:0000313" key="5">
    <source>
        <dbReference type="EMBL" id="SER98666.1"/>
    </source>
</evidence>
<dbReference type="PANTHER" id="PTHR30408">
    <property type="entry name" value="TYPE-1 RESTRICTION ENZYME ECOKI SPECIFICITY PROTEIN"/>
    <property type="match status" value="1"/>
</dbReference>
<organism evidence="5 6">
    <name type="scientific">Lachnobacterium bovis</name>
    <dbReference type="NCBI Taxonomy" id="140626"/>
    <lineage>
        <taxon>Bacteria</taxon>
        <taxon>Bacillati</taxon>
        <taxon>Bacillota</taxon>
        <taxon>Clostridia</taxon>
        <taxon>Lachnospirales</taxon>
        <taxon>Lachnospiraceae</taxon>
        <taxon>Lachnobacterium</taxon>
    </lineage>
</organism>
<dbReference type="Pfam" id="PF01420">
    <property type="entry name" value="Methylase_S"/>
    <property type="match status" value="1"/>
</dbReference>
<keyword evidence="3" id="KW-0238">DNA-binding</keyword>
<evidence type="ECO:0000256" key="2">
    <source>
        <dbReference type="ARBA" id="ARBA00022747"/>
    </source>
</evidence>
<evidence type="ECO:0000259" key="4">
    <source>
        <dbReference type="Pfam" id="PF01420"/>
    </source>
</evidence>
<protein>
    <submittedName>
        <fullName evidence="5">Type I restriction enzyme, S subunit</fullName>
    </submittedName>
</protein>
<feature type="domain" description="Type I restriction modification DNA specificity" evidence="4">
    <location>
        <begin position="2"/>
        <end position="123"/>
    </location>
</feature>
<accession>A0A1H9TNC8</accession>
<gene>
    <name evidence="5" type="ORF">SAMN02910429_01711</name>
</gene>
<reference evidence="6" key="1">
    <citation type="submission" date="2016-10" db="EMBL/GenBank/DDBJ databases">
        <authorList>
            <person name="Varghese N."/>
            <person name="Submissions S."/>
        </authorList>
    </citation>
    <scope>NUCLEOTIDE SEQUENCE [LARGE SCALE GENOMIC DNA]</scope>
    <source>
        <strain evidence="6">S1b</strain>
    </source>
</reference>
<dbReference type="SUPFAM" id="SSF116734">
    <property type="entry name" value="DNA methylase specificity domain"/>
    <property type="match status" value="1"/>
</dbReference>
<dbReference type="PANTHER" id="PTHR30408:SF12">
    <property type="entry name" value="TYPE I RESTRICTION ENZYME MJAVIII SPECIFICITY SUBUNIT"/>
    <property type="match status" value="1"/>
</dbReference>
<proteinExistence type="inferred from homology"/>
<sequence>MKALSDIATIKYGKGLPTKELLPTGFPVFGGNGIIGSYNSYLYETPQILVSCRGAASGNILVSYPKSFVTNNSLVLELNDYRYFHFIKQYLLENPLYSYATGSAQPQITIDNIKDVQVPYPEYDSIHNLIKQLSYYADMQYHNICENSLLCSTRDTLLPRLMSGEIDVSGIDL</sequence>
<name>A0A1H9TNC8_9FIRM</name>